<dbReference type="InterPro" id="IPR055170">
    <property type="entry name" value="GFO_IDH_MocA-like_dom"/>
</dbReference>
<dbReference type="AlphaFoldDB" id="A0A0S4LPW6"/>
<evidence type="ECO:0000259" key="5">
    <source>
        <dbReference type="Pfam" id="PF22725"/>
    </source>
</evidence>
<dbReference type="Pfam" id="PF22725">
    <property type="entry name" value="GFO_IDH_MocA_C3"/>
    <property type="match status" value="1"/>
</dbReference>
<protein>
    <submittedName>
        <fullName evidence="6">Putative glucose-fructose oxidoreductase oxidoreductase protein</fullName>
    </submittedName>
</protein>
<dbReference type="PRINTS" id="PR01775">
    <property type="entry name" value="GLFROXRDTASE"/>
</dbReference>
<reference evidence="7" key="1">
    <citation type="submission" date="2015-10" db="EMBL/GenBank/DDBJ databases">
        <authorList>
            <person name="Luecker S."/>
            <person name="Luecker S."/>
        </authorList>
    </citation>
    <scope>NUCLEOTIDE SEQUENCE [LARGE SCALE GENOMIC DNA]</scope>
</reference>
<dbReference type="STRING" id="1742973.COMA2_80085"/>
<proteinExistence type="inferred from homology"/>
<evidence type="ECO:0000259" key="4">
    <source>
        <dbReference type="Pfam" id="PF01408"/>
    </source>
</evidence>
<dbReference type="InterPro" id="IPR000683">
    <property type="entry name" value="Gfo/Idh/MocA-like_OxRdtase_N"/>
</dbReference>
<organism evidence="6 7">
    <name type="scientific">Candidatus Nitrospira nitrificans</name>
    <dbReference type="NCBI Taxonomy" id="1742973"/>
    <lineage>
        <taxon>Bacteria</taxon>
        <taxon>Pseudomonadati</taxon>
        <taxon>Nitrospirota</taxon>
        <taxon>Nitrospiria</taxon>
        <taxon>Nitrospirales</taxon>
        <taxon>Nitrospiraceae</taxon>
        <taxon>Nitrospira</taxon>
    </lineage>
</organism>
<evidence type="ECO:0000313" key="6">
    <source>
        <dbReference type="EMBL" id="CUS39623.1"/>
    </source>
</evidence>
<evidence type="ECO:0000256" key="1">
    <source>
        <dbReference type="ARBA" id="ARBA00010928"/>
    </source>
</evidence>
<dbReference type="GO" id="GO:0000166">
    <property type="term" value="F:nucleotide binding"/>
    <property type="evidence" value="ECO:0007669"/>
    <property type="project" value="InterPro"/>
</dbReference>
<keyword evidence="2" id="KW-0560">Oxidoreductase</keyword>
<accession>A0A0S4LPW6</accession>
<dbReference type="SUPFAM" id="SSF55347">
    <property type="entry name" value="Glyceraldehyde-3-phosphate dehydrogenase-like, C-terminal domain"/>
    <property type="match status" value="1"/>
</dbReference>
<evidence type="ECO:0000256" key="3">
    <source>
        <dbReference type="SAM" id="MobiDB-lite"/>
    </source>
</evidence>
<dbReference type="PANTHER" id="PTHR22604">
    <property type="entry name" value="OXIDOREDUCTASES"/>
    <property type="match status" value="1"/>
</dbReference>
<feature type="domain" description="GFO/IDH/MocA-like oxidoreductase" evidence="5">
    <location>
        <begin position="192"/>
        <end position="305"/>
    </location>
</feature>
<sequence length="417" mass="46788">MSKPPKMRPAPRPPAKRWCEGCSKTSRKVRRMPLRTVPTKPSTVRRPGSRSQARPVRYAVVGLGHIAQVAVIPAFGNAERNSELTALVSDDPQKLKQLSRRYEVPYCYSYREYDQCLREGHIDAVYIALPNSLHCDYAVRAAKAGIHVLCEKPMAVTAQECRRMIQAADKADTKLMVAYRLHFEEANMNTVELARSGKLGNLRLFNSVFTMQVREGDIRVEAELGGGSLYDIGVYCINAARYIYQANPTKVSASMVKGTDRRFREVDEMTTAWLEFPGNRLATFVCSFGAADVSAYEVVGTKGHVRMDPAYEYVGELEQNIALNGKSRSRRYASRDQFAPELLYFSDCILNDRTPEPSGLEGLIDVAIVEALYRSAKTGRPLSVSLPDKKQWPTHEQVIKRPPVRKPTLVRVKSPSL</sequence>
<feature type="region of interest" description="Disordered" evidence="3">
    <location>
        <begin position="1"/>
        <end position="20"/>
    </location>
</feature>
<evidence type="ECO:0000313" key="7">
    <source>
        <dbReference type="Proteomes" id="UP000198736"/>
    </source>
</evidence>
<feature type="domain" description="Gfo/Idh/MocA-like oxidoreductase N-terminal" evidence="4">
    <location>
        <begin position="56"/>
        <end position="179"/>
    </location>
</feature>
<dbReference type="Pfam" id="PF01408">
    <property type="entry name" value="GFO_IDH_MocA"/>
    <property type="match status" value="1"/>
</dbReference>
<comment type="similarity">
    <text evidence="1">Belongs to the Gfo/Idh/MocA family.</text>
</comment>
<evidence type="ECO:0000256" key="2">
    <source>
        <dbReference type="ARBA" id="ARBA00023002"/>
    </source>
</evidence>
<dbReference type="GO" id="GO:0016491">
    <property type="term" value="F:oxidoreductase activity"/>
    <property type="evidence" value="ECO:0007669"/>
    <property type="project" value="UniProtKB-KW"/>
</dbReference>
<dbReference type="InterPro" id="IPR008354">
    <property type="entry name" value="Glc-Fru_OxRdtase_bac"/>
</dbReference>
<dbReference type="InterPro" id="IPR050984">
    <property type="entry name" value="Gfo/Idh/MocA_domain"/>
</dbReference>
<dbReference type="Proteomes" id="UP000198736">
    <property type="component" value="Unassembled WGS sequence"/>
</dbReference>
<dbReference type="InterPro" id="IPR036291">
    <property type="entry name" value="NAD(P)-bd_dom_sf"/>
</dbReference>
<name>A0A0S4LPW6_9BACT</name>
<dbReference type="SUPFAM" id="SSF51735">
    <property type="entry name" value="NAD(P)-binding Rossmann-fold domains"/>
    <property type="match status" value="1"/>
</dbReference>
<gene>
    <name evidence="6" type="ORF">COMA2_80085</name>
</gene>
<dbReference type="EMBL" id="CZPZ01000035">
    <property type="protein sequence ID" value="CUS39623.1"/>
    <property type="molecule type" value="Genomic_DNA"/>
</dbReference>
<dbReference type="Gene3D" id="3.40.50.720">
    <property type="entry name" value="NAD(P)-binding Rossmann-like Domain"/>
    <property type="match status" value="1"/>
</dbReference>
<keyword evidence="7" id="KW-1185">Reference proteome</keyword>
<dbReference type="Gene3D" id="3.30.360.10">
    <property type="entry name" value="Dihydrodipicolinate Reductase, domain 2"/>
    <property type="match status" value="1"/>
</dbReference>
<dbReference type="PANTHER" id="PTHR22604:SF105">
    <property type="entry name" value="TRANS-1,2-DIHYDROBENZENE-1,2-DIOL DEHYDROGENASE"/>
    <property type="match status" value="1"/>
</dbReference>